<accession>A0AAD8MLK7</accession>
<dbReference type="Proteomes" id="UP001237642">
    <property type="component" value="Unassembled WGS sequence"/>
</dbReference>
<comment type="caution">
    <text evidence="1">The sequence shown here is derived from an EMBL/GenBank/DDBJ whole genome shotgun (WGS) entry which is preliminary data.</text>
</comment>
<organism evidence="1 2">
    <name type="scientific">Heracleum sosnowskyi</name>
    <dbReference type="NCBI Taxonomy" id="360622"/>
    <lineage>
        <taxon>Eukaryota</taxon>
        <taxon>Viridiplantae</taxon>
        <taxon>Streptophyta</taxon>
        <taxon>Embryophyta</taxon>
        <taxon>Tracheophyta</taxon>
        <taxon>Spermatophyta</taxon>
        <taxon>Magnoliopsida</taxon>
        <taxon>eudicotyledons</taxon>
        <taxon>Gunneridae</taxon>
        <taxon>Pentapetalae</taxon>
        <taxon>asterids</taxon>
        <taxon>campanulids</taxon>
        <taxon>Apiales</taxon>
        <taxon>Apiaceae</taxon>
        <taxon>Apioideae</taxon>
        <taxon>apioid superclade</taxon>
        <taxon>Tordylieae</taxon>
        <taxon>Tordyliinae</taxon>
        <taxon>Heracleum</taxon>
    </lineage>
</organism>
<evidence type="ECO:0000313" key="2">
    <source>
        <dbReference type="Proteomes" id="UP001237642"/>
    </source>
</evidence>
<protein>
    <submittedName>
        <fullName evidence="1">Uncharacterized protein</fullName>
    </submittedName>
</protein>
<reference evidence="1" key="1">
    <citation type="submission" date="2023-02" db="EMBL/GenBank/DDBJ databases">
        <title>Genome of toxic invasive species Heracleum sosnowskyi carries increased number of genes despite the absence of recent whole-genome duplications.</title>
        <authorList>
            <person name="Schelkunov M."/>
            <person name="Shtratnikova V."/>
            <person name="Makarenko M."/>
            <person name="Klepikova A."/>
            <person name="Omelchenko D."/>
            <person name="Novikova G."/>
            <person name="Obukhova E."/>
            <person name="Bogdanov V."/>
            <person name="Penin A."/>
            <person name="Logacheva M."/>
        </authorList>
    </citation>
    <scope>NUCLEOTIDE SEQUENCE</scope>
    <source>
        <strain evidence="1">Hsosn_3</strain>
        <tissue evidence="1">Leaf</tissue>
    </source>
</reference>
<reference evidence="1" key="2">
    <citation type="submission" date="2023-05" db="EMBL/GenBank/DDBJ databases">
        <authorList>
            <person name="Schelkunov M.I."/>
        </authorList>
    </citation>
    <scope>NUCLEOTIDE SEQUENCE</scope>
    <source>
        <strain evidence="1">Hsosn_3</strain>
        <tissue evidence="1">Leaf</tissue>
    </source>
</reference>
<proteinExistence type="predicted"/>
<sequence length="142" mass="15728">MTAIESSKLINPTRALLAFWSAMLRLKVGTVAFRGDELGLKLAGGGTEKKNIYEQHLQAVPCSNSKLQEQAMKHFNGLVSLIILSVAMSKCVNGQWSSAHATFYGEADASGTMEKLIIFCPCVWRYSRSWLNIVFRDTLVVD</sequence>
<keyword evidence="2" id="KW-1185">Reference proteome</keyword>
<evidence type="ECO:0000313" key="1">
    <source>
        <dbReference type="EMBL" id="KAK1380805.1"/>
    </source>
</evidence>
<dbReference type="EMBL" id="JAUIZM010000006">
    <property type="protein sequence ID" value="KAK1380805.1"/>
    <property type="molecule type" value="Genomic_DNA"/>
</dbReference>
<name>A0AAD8MLK7_9APIA</name>
<gene>
    <name evidence="1" type="ORF">POM88_027549</name>
</gene>
<dbReference type="AlphaFoldDB" id="A0AAD8MLK7"/>